<evidence type="ECO:0000313" key="2">
    <source>
        <dbReference type="Proteomes" id="UP001196248"/>
    </source>
</evidence>
<proteinExistence type="predicted"/>
<gene>
    <name evidence="1" type="ORF">KSL82_07290</name>
</gene>
<dbReference type="Proteomes" id="UP001196248">
    <property type="component" value="Unassembled WGS sequence"/>
</dbReference>
<dbReference type="EMBL" id="JAHPJJ010000017">
    <property type="protein sequence ID" value="MBU9695692.1"/>
    <property type="molecule type" value="Genomic_DNA"/>
</dbReference>
<evidence type="ECO:0000313" key="1">
    <source>
        <dbReference type="EMBL" id="MBU9695692.1"/>
    </source>
</evidence>
<protein>
    <recommendedName>
        <fullName evidence="3">Phage protein</fullName>
    </recommendedName>
</protein>
<comment type="caution">
    <text evidence="1">The sequence shown here is derived from an EMBL/GenBank/DDBJ whole genome shotgun (WGS) entry which is preliminary data.</text>
</comment>
<sequence length="102" mass="11707">MTEQKFNIQNVEQINADLDELKELIDTIDDLFCRIISPIEGDAFSKLNTSKINLCVYGLCRDKGKVLSLIDVIRAMLVKNYSNLGNEVNNYYEDKSNDKKDK</sequence>
<organism evidence="1 2">
    <name type="scientific">Limosilactobacillus portuensis</name>
    <dbReference type="NCBI Taxonomy" id="2742601"/>
    <lineage>
        <taxon>Bacteria</taxon>
        <taxon>Bacillati</taxon>
        <taxon>Bacillota</taxon>
        <taxon>Bacilli</taxon>
        <taxon>Lactobacillales</taxon>
        <taxon>Lactobacillaceae</taxon>
        <taxon>Limosilactobacillus</taxon>
    </lineage>
</organism>
<name>A0ABS6IWL9_9LACO</name>
<accession>A0ABS6IWL9</accession>
<dbReference type="RefSeq" id="WP_216972361.1">
    <property type="nucleotide sequence ID" value="NZ_JAHPJJ010000017.1"/>
</dbReference>
<evidence type="ECO:0008006" key="3">
    <source>
        <dbReference type="Google" id="ProtNLM"/>
    </source>
</evidence>
<keyword evidence="2" id="KW-1185">Reference proteome</keyword>
<reference evidence="1 2" key="1">
    <citation type="submission" date="2021-06" db="EMBL/GenBank/DDBJ databases">
        <title>Limosilactobacillus angelus sp. nov., isolated from the human vagina.</title>
        <authorList>
            <person name="Chen Y.-S."/>
        </authorList>
    </citation>
    <scope>NUCLEOTIDE SEQUENCE [LARGE SCALE GENOMIC DNA]</scope>
    <source>
        <strain evidence="1 2">P5L02</strain>
    </source>
</reference>